<sequence length="161" mass="16512">MSGGGDDAQWQKPLRSKGILPALGVGGAVYLVTGVVSMGTLAMVGIGAGVGYGVGTWLSEQYEKKKQQTAGQDGRGAPGGYAVPDAMQVSLMQWQAFLSSRSGGGELTRQQLEQLFAEFSRIEPGHAQNVQAVQGMVNAQGSASSSSGSTPVIIPNVAAEV</sequence>
<accession>A0A7S1QEH3</accession>
<keyword evidence="1" id="KW-1133">Transmembrane helix</keyword>
<dbReference type="AlphaFoldDB" id="A0A7S1QEH3"/>
<organism evidence="2">
    <name type="scientific">Alexandrium catenella</name>
    <name type="common">Red tide dinoflagellate</name>
    <name type="synonym">Gonyaulax catenella</name>
    <dbReference type="NCBI Taxonomy" id="2925"/>
    <lineage>
        <taxon>Eukaryota</taxon>
        <taxon>Sar</taxon>
        <taxon>Alveolata</taxon>
        <taxon>Dinophyceae</taxon>
        <taxon>Gonyaulacales</taxon>
        <taxon>Pyrocystaceae</taxon>
        <taxon>Alexandrium</taxon>
    </lineage>
</organism>
<proteinExistence type="predicted"/>
<feature type="transmembrane region" description="Helical" evidence="1">
    <location>
        <begin position="28"/>
        <end position="58"/>
    </location>
</feature>
<protein>
    <submittedName>
        <fullName evidence="2">Uncharacterized protein</fullName>
    </submittedName>
</protein>
<gene>
    <name evidence="2" type="ORF">ACAT0790_LOCUS24336</name>
</gene>
<name>A0A7S1QEH3_ALECA</name>
<reference evidence="2" key="1">
    <citation type="submission" date="2021-01" db="EMBL/GenBank/DDBJ databases">
        <authorList>
            <person name="Corre E."/>
            <person name="Pelletier E."/>
            <person name="Niang G."/>
            <person name="Scheremetjew M."/>
            <person name="Finn R."/>
            <person name="Kale V."/>
            <person name="Holt S."/>
            <person name="Cochrane G."/>
            <person name="Meng A."/>
            <person name="Brown T."/>
            <person name="Cohen L."/>
        </authorList>
    </citation>
    <scope>NUCLEOTIDE SEQUENCE</scope>
    <source>
        <strain evidence="2">OF101</strain>
    </source>
</reference>
<dbReference type="EMBL" id="HBGE01040364">
    <property type="protein sequence ID" value="CAD9135599.1"/>
    <property type="molecule type" value="Transcribed_RNA"/>
</dbReference>
<evidence type="ECO:0000313" key="2">
    <source>
        <dbReference type="EMBL" id="CAD9135599.1"/>
    </source>
</evidence>
<evidence type="ECO:0000256" key="1">
    <source>
        <dbReference type="SAM" id="Phobius"/>
    </source>
</evidence>
<keyword evidence="1" id="KW-0812">Transmembrane</keyword>
<keyword evidence="1" id="KW-0472">Membrane</keyword>